<dbReference type="InterPro" id="IPR003599">
    <property type="entry name" value="Ig_sub"/>
</dbReference>
<dbReference type="InParanoid" id="A0A6J2WRC2"/>
<dbReference type="InterPro" id="IPR036179">
    <property type="entry name" value="Ig-like_dom_sf"/>
</dbReference>
<evidence type="ECO:0000313" key="4">
    <source>
        <dbReference type="RefSeq" id="XP_030646271.1"/>
    </source>
</evidence>
<keyword evidence="3" id="KW-1185">Reference proteome</keyword>
<dbReference type="GeneID" id="115826537"/>
<dbReference type="GO" id="GO:0005178">
    <property type="term" value="F:integrin binding"/>
    <property type="evidence" value="ECO:0007669"/>
    <property type="project" value="InterPro"/>
</dbReference>
<dbReference type="InterPro" id="IPR013768">
    <property type="entry name" value="ICAM_N"/>
</dbReference>
<feature type="region of interest" description="Disordered" evidence="1">
    <location>
        <begin position="243"/>
        <end position="273"/>
    </location>
</feature>
<sequence>MLSVLPGLAYLATFMTFRDVHRLELHPPKVVVRFGDPVSVNCSTSTKHYGMGWEAPVGGVNMRDDVNVITWTVPALTDWDKAPICFINTDDGQHNKTLSVIVYKTPDSVSISYVNHTGPVMEKTQYELQCDIKNIAPLQYLSVRWYKGQTLVDSQTFTDDSKTPVSVPVPLLITPSRADDGAQYRCEAELDLGAEGPQPPPVVKSETLNMTVHYASEIDCPLEYEVREQEEVNISCTAVGSPTPEISWSKDGKRVDRPKHLSRENGGSFTISATNKHGTKEHVLKINVLYAPEIDCPLEYEVREQEEVNISCTAVGSPTPEISWSKDGKRVDRPKHLSREDGGSFTISATNKHGTKEHVLKINVLYAPEIDCPLEYEVREQEEVNISCTAVGSPAPEISWSKDGKRVDRPKYLSREHGGSFTINATNKHGTKEHVLKINVLCESSSVHN</sequence>
<gene>
    <name evidence="4" type="primary">LOC115826537</name>
</gene>
<dbReference type="Gene3D" id="2.60.40.10">
    <property type="entry name" value="Immunoglobulins"/>
    <property type="match status" value="5"/>
</dbReference>
<dbReference type="PROSITE" id="PS50835">
    <property type="entry name" value="IG_LIKE"/>
    <property type="match status" value="3"/>
</dbReference>
<dbReference type="InterPro" id="IPR047012">
    <property type="entry name" value="ICAM_VCAM"/>
</dbReference>
<dbReference type="PANTHER" id="PTHR13771">
    <property type="entry name" value="INTERCELLULAR ADHESION MOLECULE"/>
    <property type="match status" value="1"/>
</dbReference>
<dbReference type="SMART" id="SM00408">
    <property type="entry name" value="IGc2"/>
    <property type="match status" value="3"/>
</dbReference>
<evidence type="ECO:0000313" key="3">
    <source>
        <dbReference type="Proteomes" id="UP000504632"/>
    </source>
</evidence>
<dbReference type="InterPro" id="IPR007110">
    <property type="entry name" value="Ig-like_dom"/>
</dbReference>
<dbReference type="InterPro" id="IPR013783">
    <property type="entry name" value="Ig-like_fold"/>
</dbReference>
<dbReference type="InterPro" id="IPR003598">
    <property type="entry name" value="Ig_sub2"/>
</dbReference>
<evidence type="ECO:0000256" key="1">
    <source>
        <dbReference type="SAM" id="MobiDB-lite"/>
    </source>
</evidence>
<dbReference type="OrthoDB" id="5843397at2759"/>
<feature type="domain" description="Ig-like" evidence="2">
    <location>
        <begin position="368"/>
        <end position="449"/>
    </location>
</feature>
<protein>
    <submittedName>
        <fullName evidence="4">Intercellular adhesion molecule 5-like</fullName>
    </submittedName>
</protein>
<accession>A0A6J2WRC2</accession>
<dbReference type="PANTHER" id="PTHR13771:SF9">
    <property type="entry name" value="INTERCELLULAR ADHESION MOLECULE 5"/>
    <property type="match status" value="1"/>
</dbReference>
<dbReference type="GO" id="GO:0007155">
    <property type="term" value="P:cell adhesion"/>
    <property type="evidence" value="ECO:0007669"/>
    <property type="project" value="InterPro"/>
</dbReference>
<dbReference type="SUPFAM" id="SSF48726">
    <property type="entry name" value="Immunoglobulin"/>
    <property type="match status" value="5"/>
</dbReference>
<dbReference type="AlphaFoldDB" id="A0A6J2WRC2"/>
<proteinExistence type="predicted"/>
<feature type="compositionally biased region" description="Basic and acidic residues" evidence="1">
    <location>
        <begin position="248"/>
        <end position="263"/>
    </location>
</feature>
<feature type="compositionally biased region" description="Basic and acidic residues" evidence="1">
    <location>
        <begin position="324"/>
        <end position="342"/>
    </location>
</feature>
<feature type="domain" description="Ig-like" evidence="2">
    <location>
        <begin position="106"/>
        <end position="189"/>
    </location>
</feature>
<feature type="region of interest" description="Disordered" evidence="1">
    <location>
        <begin position="319"/>
        <end position="343"/>
    </location>
</feature>
<dbReference type="Pfam" id="PF03921">
    <property type="entry name" value="ICAM_N"/>
    <property type="match status" value="1"/>
</dbReference>
<organism evidence="3 4">
    <name type="scientific">Chanos chanos</name>
    <name type="common">Milkfish</name>
    <name type="synonym">Mugil chanos</name>
    <dbReference type="NCBI Taxonomy" id="29144"/>
    <lineage>
        <taxon>Eukaryota</taxon>
        <taxon>Metazoa</taxon>
        <taxon>Chordata</taxon>
        <taxon>Craniata</taxon>
        <taxon>Vertebrata</taxon>
        <taxon>Euteleostomi</taxon>
        <taxon>Actinopterygii</taxon>
        <taxon>Neopterygii</taxon>
        <taxon>Teleostei</taxon>
        <taxon>Ostariophysi</taxon>
        <taxon>Gonorynchiformes</taxon>
        <taxon>Chanidae</taxon>
        <taxon>Chanos</taxon>
    </lineage>
</organism>
<dbReference type="Pfam" id="PF13927">
    <property type="entry name" value="Ig_3"/>
    <property type="match status" value="3"/>
</dbReference>
<feature type="domain" description="Ig-like" evidence="2">
    <location>
        <begin position="200"/>
        <end position="323"/>
    </location>
</feature>
<dbReference type="Proteomes" id="UP000504632">
    <property type="component" value="Chromosome 13"/>
</dbReference>
<reference evidence="4" key="1">
    <citation type="submission" date="2025-08" db="UniProtKB">
        <authorList>
            <consortium name="RefSeq"/>
        </authorList>
    </citation>
    <scope>IDENTIFICATION</scope>
</reference>
<dbReference type="SMART" id="SM00409">
    <property type="entry name" value="IG"/>
    <property type="match status" value="4"/>
</dbReference>
<name>A0A6J2WRC2_CHACN</name>
<dbReference type="RefSeq" id="XP_030646271.1">
    <property type="nucleotide sequence ID" value="XM_030790411.1"/>
</dbReference>
<evidence type="ECO:0000259" key="2">
    <source>
        <dbReference type="PROSITE" id="PS50835"/>
    </source>
</evidence>